<dbReference type="Proteomes" id="UP000827549">
    <property type="component" value="Chromosome 6"/>
</dbReference>
<dbReference type="RefSeq" id="XP_062631225.1">
    <property type="nucleotide sequence ID" value="XM_062775241.1"/>
</dbReference>
<reference evidence="1" key="1">
    <citation type="submission" date="2023-10" db="EMBL/GenBank/DDBJ databases">
        <authorList>
            <person name="Noh H."/>
        </authorList>
    </citation>
    <scope>NUCLEOTIDE SEQUENCE</scope>
    <source>
        <strain evidence="1">DUCC4014</strain>
    </source>
</reference>
<protein>
    <submittedName>
        <fullName evidence="1">Uncharacterized protein</fullName>
    </submittedName>
</protein>
<accession>A0AAF1BQT9</accession>
<name>A0AAF1BQT9_9TREE</name>
<evidence type="ECO:0000313" key="1">
    <source>
        <dbReference type="EMBL" id="WOO85199.1"/>
    </source>
</evidence>
<evidence type="ECO:0000313" key="2">
    <source>
        <dbReference type="Proteomes" id="UP000827549"/>
    </source>
</evidence>
<organism evidence="1 2">
    <name type="scientific">Vanrija pseudolonga</name>
    <dbReference type="NCBI Taxonomy" id="143232"/>
    <lineage>
        <taxon>Eukaryota</taxon>
        <taxon>Fungi</taxon>
        <taxon>Dikarya</taxon>
        <taxon>Basidiomycota</taxon>
        <taxon>Agaricomycotina</taxon>
        <taxon>Tremellomycetes</taxon>
        <taxon>Trichosporonales</taxon>
        <taxon>Trichosporonaceae</taxon>
        <taxon>Vanrija</taxon>
    </lineage>
</organism>
<keyword evidence="2" id="KW-1185">Reference proteome</keyword>
<sequence length="350" mass="34426">MKLAFFLLPLALAAPIADIANAPSAEERAVVPAPPEVEERQLGGGITGILSGLFPGLGQGTLLNLGVLNQLTGNLGTSLNPLPLVQVYSLVQLVQNIVASGGAPKVVPGGLPTSLTNAQFNAFIYNTQQILKGVPGIPAGLISSLGTIVGKIVPIGNGSGGAAPPGSTDLGAGLVNLVGQALKLLAGFDPKASPAVIGQNLGQLDAIFKQILGAIPTSSSGVDIGSLSGVLGQLVNNLAAYLAELQNPTSSLIQLPGQGAIASLGAILQKLAAVNGLSNVVANIASSLNFGGTNNLSRLLAQTLAAAFQLIQGLLQTLGLGNVLQNLLGGLNGGSGGGGGLGGLLGGLGL</sequence>
<dbReference type="AlphaFoldDB" id="A0AAF1BQT9"/>
<proteinExistence type="predicted"/>
<dbReference type="EMBL" id="CP086719">
    <property type="protein sequence ID" value="WOO85199.1"/>
    <property type="molecule type" value="Genomic_DNA"/>
</dbReference>
<dbReference type="GeneID" id="87811862"/>
<gene>
    <name evidence="1" type="ORF">LOC62_06G008698</name>
</gene>